<dbReference type="Proteomes" id="UP000377595">
    <property type="component" value="Unassembled WGS sequence"/>
</dbReference>
<sequence>MPIELDSRFVEELTHLLDEEDWGIDSGLMYADPWDQFPIYSRYSQLEFLAALPIEECNRVLIRAAMSRFIKVVECSLEYYGKGEYNYDCMMVVRDFMQVGEKGFVVADGHRDLLTPHLWWAHPSDPRMSKFRLYEARSKQTQFVAAALDDRVIAQLDGGCLLKSSKNWMTVEPRTEGRCGTASPGGH</sequence>
<organism evidence="1 2">
    <name type="scientific">Acrocarpospora pleiomorpha</name>
    <dbReference type="NCBI Taxonomy" id="90975"/>
    <lineage>
        <taxon>Bacteria</taxon>
        <taxon>Bacillati</taxon>
        <taxon>Actinomycetota</taxon>
        <taxon>Actinomycetes</taxon>
        <taxon>Streptosporangiales</taxon>
        <taxon>Streptosporangiaceae</taxon>
        <taxon>Acrocarpospora</taxon>
    </lineage>
</organism>
<dbReference type="OrthoDB" id="3543739at2"/>
<accession>A0A5M3XFZ9</accession>
<protein>
    <submittedName>
        <fullName evidence="1">Uncharacterized protein</fullName>
    </submittedName>
</protein>
<dbReference type="EMBL" id="BLAF01000007">
    <property type="protein sequence ID" value="GES18521.1"/>
    <property type="molecule type" value="Genomic_DNA"/>
</dbReference>
<dbReference type="AlphaFoldDB" id="A0A5M3XFZ9"/>
<evidence type="ECO:0000313" key="2">
    <source>
        <dbReference type="Proteomes" id="UP000377595"/>
    </source>
</evidence>
<evidence type="ECO:0000313" key="1">
    <source>
        <dbReference type="EMBL" id="GES18521.1"/>
    </source>
</evidence>
<dbReference type="RefSeq" id="WP_155343641.1">
    <property type="nucleotide sequence ID" value="NZ_BAAAHM010000010.1"/>
</dbReference>
<gene>
    <name evidence="1" type="ORF">Aple_014160</name>
</gene>
<name>A0A5M3XFZ9_9ACTN</name>
<reference evidence="1 2" key="1">
    <citation type="submission" date="2019-10" db="EMBL/GenBank/DDBJ databases">
        <title>Whole genome shotgun sequence of Acrocarpospora pleiomorpha NBRC 16267.</title>
        <authorList>
            <person name="Ichikawa N."/>
            <person name="Kimura A."/>
            <person name="Kitahashi Y."/>
            <person name="Komaki H."/>
            <person name="Oguchi A."/>
        </authorList>
    </citation>
    <scope>NUCLEOTIDE SEQUENCE [LARGE SCALE GENOMIC DNA]</scope>
    <source>
        <strain evidence="1 2">NBRC 16267</strain>
    </source>
</reference>
<proteinExistence type="predicted"/>
<comment type="caution">
    <text evidence="1">The sequence shown here is derived from an EMBL/GenBank/DDBJ whole genome shotgun (WGS) entry which is preliminary data.</text>
</comment>
<keyword evidence="2" id="KW-1185">Reference proteome</keyword>